<dbReference type="PANTHER" id="PTHR30204:SF69">
    <property type="entry name" value="MERR-FAMILY TRANSCRIPTIONAL REGULATOR"/>
    <property type="match status" value="1"/>
</dbReference>
<proteinExistence type="predicted"/>
<dbReference type="PANTHER" id="PTHR30204">
    <property type="entry name" value="REDOX-CYCLING DRUG-SENSING TRANSCRIPTIONAL ACTIVATOR SOXR"/>
    <property type="match status" value="1"/>
</dbReference>
<evidence type="ECO:0000259" key="5">
    <source>
        <dbReference type="PROSITE" id="PS50937"/>
    </source>
</evidence>
<dbReference type="PRINTS" id="PR00040">
    <property type="entry name" value="HTHMERR"/>
</dbReference>
<comment type="caution">
    <text evidence="6">The sequence shown here is derived from an EMBL/GenBank/DDBJ whole genome shotgun (WGS) entry which is preliminary data.</text>
</comment>
<evidence type="ECO:0000313" key="7">
    <source>
        <dbReference type="Proteomes" id="UP001500603"/>
    </source>
</evidence>
<dbReference type="Proteomes" id="UP001500603">
    <property type="component" value="Unassembled WGS sequence"/>
</dbReference>
<dbReference type="Gene3D" id="1.10.1660.10">
    <property type="match status" value="1"/>
</dbReference>
<accession>A0ABP9KGG9</accession>
<keyword evidence="3" id="KW-0238">DNA-binding</keyword>
<name>A0ABP9KGG9_9NOCA</name>
<feature type="domain" description="HTH merR-type" evidence="5">
    <location>
        <begin position="6"/>
        <end position="74"/>
    </location>
</feature>
<protein>
    <submittedName>
        <fullName evidence="6">MerR family transcriptional regulator</fullName>
    </submittedName>
</protein>
<dbReference type="PROSITE" id="PS00552">
    <property type="entry name" value="HTH_MERR_1"/>
    <property type="match status" value="1"/>
</dbReference>
<reference evidence="7" key="1">
    <citation type="journal article" date="2019" name="Int. J. Syst. Evol. Microbiol.">
        <title>The Global Catalogue of Microorganisms (GCM) 10K type strain sequencing project: providing services to taxonomists for standard genome sequencing and annotation.</title>
        <authorList>
            <consortium name="The Broad Institute Genomics Platform"/>
            <consortium name="The Broad Institute Genome Sequencing Center for Infectious Disease"/>
            <person name="Wu L."/>
            <person name="Ma J."/>
        </authorList>
    </citation>
    <scope>NUCLEOTIDE SEQUENCE [LARGE SCALE GENOMIC DNA]</scope>
    <source>
        <strain evidence="7">JCM 18298</strain>
    </source>
</reference>
<gene>
    <name evidence="6" type="ORF">GCM10023318_37760</name>
</gene>
<keyword evidence="7" id="KW-1185">Reference proteome</keyword>
<evidence type="ECO:0000256" key="3">
    <source>
        <dbReference type="ARBA" id="ARBA00023125"/>
    </source>
</evidence>
<dbReference type="PROSITE" id="PS50937">
    <property type="entry name" value="HTH_MERR_2"/>
    <property type="match status" value="1"/>
</dbReference>
<dbReference type="RefSeq" id="WP_345496854.1">
    <property type="nucleotide sequence ID" value="NZ_BAABJM010000003.1"/>
</dbReference>
<dbReference type="InterPro" id="IPR009061">
    <property type="entry name" value="DNA-bd_dom_put_sf"/>
</dbReference>
<dbReference type="CDD" id="cd00592">
    <property type="entry name" value="HTH_MerR-like"/>
    <property type="match status" value="1"/>
</dbReference>
<organism evidence="6 7">
    <name type="scientific">Nocardia callitridis</name>
    <dbReference type="NCBI Taxonomy" id="648753"/>
    <lineage>
        <taxon>Bacteria</taxon>
        <taxon>Bacillati</taxon>
        <taxon>Actinomycetota</taxon>
        <taxon>Actinomycetes</taxon>
        <taxon>Mycobacteriales</taxon>
        <taxon>Nocardiaceae</taxon>
        <taxon>Nocardia</taxon>
    </lineage>
</organism>
<dbReference type="InterPro" id="IPR000551">
    <property type="entry name" value="MerR-type_HTH_dom"/>
</dbReference>
<keyword evidence="4" id="KW-0804">Transcription</keyword>
<evidence type="ECO:0000256" key="4">
    <source>
        <dbReference type="ARBA" id="ARBA00023163"/>
    </source>
</evidence>
<evidence type="ECO:0000256" key="2">
    <source>
        <dbReference type="ARBA" id="ARBA00023015"/>
    </source>
</evidence>
<dbReference type="Pfam" id="PF13411">
    <property type="entry name" value="MerR_1"/>
    <property type="match status" value="1"/>
</dbReference>
<sequence length="145" mass="15969">MTTANVLRIGDAAVCLGIAAHVLRHWESVGLLAPPRSPSGHRVYDERTLDQARLIRTLQRTGLSLAQIRHLAIGTHDDRITLIANKRGEIRANIALLRATDRFLEHVLECRHRIVAECAECSKLVAGYEQGSVGESGPPGLLLRR</sequence>
<dbReference type="InterPro" id="IPR047057">
    <property type="entry name" value="MerR_fam"/>
</dbReference>
<evidence type="ECO:0000313" key="6">
    <source>
        <dbReference type="EMBL" id="GAA5058449.1"/>
    </source>
</evidence>
<dbReference type="SMART" id="SM00422">
    <property type="entry name" value="HTH_MERR"/>
    <property type="match status" value="1"/>
</dbReference>
<dbReference type="EMBL" id="BAABJM010000003">
    <property type="protein sequence ID" value="GAA5058449.1"/>
    <property type="molecule type" value="Genomic_DNA"/>
</dbReference>
<keyword evidence="2" id="KW-0805">Transcription regulation</keyword>
<dbReference type="SUPFAM" id="SSF46955">
    <property type="entry name" value="Putative DNA-binding domain"/>
    <property type="match status" value="1"/>
</dbReference>
<evidence type="ECO:0000256" key="1">
    <source>
        <dbReference type="ARBA" id="ARBA00022491"/>
    </source>
</evidence>
<keyword evidence="1" id="KW-0678">Repressor</keyword>